<dbReference type="SUPFAM" id="SSF159894">
    <property type="entry name" value="YgaC/TfoX-N like"/>
    <property type="match status" value="1"/>
</dbReference>
<dbReference type="RefSeq" id="WP_343494224.1">
    <property type="nucleotide sequence ID" value="NZ_JBCPYA010000014.1"/>
</dbReference>
<dbReference type="InterPro" id="IPR007076">
    <property type="entry name" value="TfoX_N"/>
</dbReference>
<accession>A0ABU9WNU0</accession>
<organism evidence="2 3">
    <name type="scientific">Burkholderia theae</name>
    <dbReference type="NCBI Taxonomy" id="3143496"/>
    <lineage>
        <taxon>Bacteria</taxon>
        <taxon>Pseudomonadati</taxon>
        <taxon>Pseudomonadota</taxon>
        <taxon>Betaproteobacteria</taxon>
        <taxon>Burkholderiales</taxon>
        <taxon>Burkholderiaceae</taxon>
        <taxon>Burkholderia</taxon>
    </lineage>
</organism>
<proteinExistence type="predicted"/>
<evidence type="ECO:0000313" key="2">
    <source>
        <dbReference type="EMBL" id="MEN2473750.1"/>
    </source>
</evidence>
<evidence type="ECO:0000259" key="1">
    <source>
        <dbReference type="Pfam" id="PF04993"/>
    </source>
</evidence>
<protein>
    <submittedName>
        <fullName evidence="2">TfoX/Sxy family protein</fullName>
    </submittedName>
</protein>
<dbReference type="Pfam" id="PF04993">
    <property type="entry name" value="TfoX_N"/>
    <property type="match status" value="1"/>
</dbReference>
<reference evidence="2 3" key="1">
    <citation type="submission" date="2024-05" db="EMBL/GenBank/DDBJ databases">
        <title>Burkholderia sp. Nov. a novel bacteria isolated from rhizosphere soil of Camellia sinensis.</title>
        <authorList>
            <person name="Dong Y."/>
        </authorList>
    </citation>
    <scope>NUCLEOTIDE SEQUENCE [LARGE SCALE GENOMIC DNA]</scope>
    <source>
        <strain evidence="2 3">GS2Y</strain>
    </source>
</reference>
<dbReference type="Proteomes" id="UP001466933">
    <property type="component" value="Unassembled WGS sequence"/>
</dbReference>
<keyword evidence="3" id="KW-1185">Reference proteome</keyword>
<evidence type="ECO:0000313" key="3">
    <source>
        <dbReference type="Proteomes" id="UP001466933"/>
    </source>
</evidence>
<dbReference type="EMBL" id="JBCPYA010000014">
    <property type="protein sequence ID" value="MEN2473750.1"/>
    <property type="molecule type" value="Genomic_DNA"/>
</dbReference>
<feature type="domain" description="TfoX N-terminal" evidence="1">
    <location>
        <begin position="13"/>
        <end position="97"/>
    </location>
</feature>
<name>A0ABU9WNU0_9BURK</name>
<gene>
    <name evidence="2" type="ORF">VOI36_27955</name>
</gene>
<comment type="caution">
    <text evidence="2">The sequence shown here is derived from an EMBL/GenBank/DDBJ whole genome shotgun (WGS) entry which is preliminary data.</text>
</comment>
<sequence>MASSQGTVDFIVEQMAAAGTVSARKMFGEYGIYCDGKMVALVCDDRLFVKPTPEGRAFLGTCDEGPPYPSAKPHLVIAGDRWDDREWLSALIRITAAQLPVPVPVKRSR</sequence>
<dbReference type="Gene3D" id="3.30.1460.30">
    <property type="entry name" value="YgaC/TfoX-N like chaperone"/>
    <property type="match status" value="1"/>
</dbReference>